<dbReference type="InterPro" id="IPR005467">
    <property type="entry name" value="His_kinase_dom"/>
</dbReference>
<proteinExistence type="predicted"/>
<dbReference type="SMART" id="SM00388">
    <property type="entry name" value="HisKA"/>
    <property type="match status" value="1"/>
</dbReference>
<organism evidence="15 16">
    <name type="scientific">Granulicella arctica</name>
    <dbReference type="NCBI Taxonomy" id="940613"/>
    <lineage>
        <taxon>Bacteria</taxon>
        <taxon>Pseudomonadati</taxon>
        <taxon>Acidobacteriota</taxon>
        <taxon>Terriglobia</taxon>
        <taxon>Terriglobales</taxon>
        <taxon>Acidobacteriaceae</taxon>
        <taxon>Granulicella</taxon>
    </lineage>
</organism>
<keyword evidence="7" id="KW-0547">Nucleotide-binding</keyword>
<dbReference type="InterPro" id="IPR003661">
    <property type="entry name" value="HisK_dim/P_dom"/>
</dbReference>
<dbReference type="PANTHER" id="PTHR45569">
    <property type="entry name" value="SENSOR PROTEIN KDPD"/>
    <property type="match status" value="1"/>
</dbReference>
<keyword evidence="8 15" id="KW-0418">Kinase</keyword>
<comment type="catalytic activity">
    <reaction evidence="1">
        <text>ATP + protein L-histidine = ADP + protein N-phospho-L-histidine.</text>
        <dbReference type="EC" id="2.7.13.3"/>
    </reaction>
</comment>
<protein>
    <recommendedName>
        <fullName evidence="3">histidine kinase</fullName>
        <ecNumber evidence="3">2.7.13.3</ecNumber>
    </recommendedName>
</protein>
<dbReference type="Pfam" id="PF13493">
    <property type="entry name" value="DUF4118"/>
    <property type="match status" value="1"/>
</dbReference>
<dbReference type="InterPro" id="IPR052023">
    <property type="entry name" value="Histidine_kinase_KdpD"/>
</dbReference>
<feature type="domain" description="Histidine kinase" evidence="14">
    <location>
        <begin position="248"/>
        <end position="463"/>
    </location>
</feature>
<accession>A0A7Y9PK10</accession>
<dbReference type="CDD" id="cd00082">
    <property type="entry name" value="HisKA"/>
    <property type="match status" value="1"/>
</dbReference>
<evidence type="ECO:0000313" key="16">
    <source>
        <dbReference type="Proteomes" id="UP000589520"/>
    </source>
</evidence>
<evidence type="ECO:0000256" key="4">
    <source>
        <dbReference type="ARBA" id="ARBA00022553"/>
    </source>
</evidence>
<dbReference type="PROSITE" id="PS50109">
    <property type="entry name" value="HIS_KIN"/>
    <property type="match status" value="1"/>
</dbReference>
<dbReference type="SMART" id="SM00387">
    <property type="entry name" value="HATPase_c"/>
    <property type="match status" value="1"/>
</dbReference>
<dbReference type="InterPro" id="IPR025201">
    <property type="entry name" value="KdpD_TM"/>
</dbReference>
<name>A0A7Y9PK10_9BACT</name>
<keyword evidence="11" id="KW-0902">Two-component regulatory system</keyword>
<evidence type="ECO:0000256" key="11">
    <source>
        <dbReference type="ARBA" id="ARBA00023012"/>
    </source>
</evidence>
<dbReference type="FunFam" id="3.30.565.10:FF:000006">
    <property type="entry name" value="Sensor histidine kinase WalK"/>
    <property type="match status" value="1"/>
</dbReference>
<evidence type="ECO:0000256" key="9">
    <source>
        <dbReference type="ARBA" id="ARBA00022840"/>
    </source>
</evidence>
<feature type="transmembrane region" description="Helical" evidence="13">
    <location>
        <begin position="20"/>
        <end position="37"/>
    </location>
</feature>
<comment type="caution">
    <text evidence="15">The sequence shown here is derived from an EMBL/GenBank/DDBJ whole genome shotgun (WGS) entry which is preliminary data.</text>
</comment>
<evidence type="ECO:0000256" key="2">
    <source>
        <dbReference type="ARBA" id="ARBA00004141"/>
    </source>
</evidence>
<reference evidence="15 16" key="1">
    <citation type="submission" date="2020-07" db="EMBL/GenBank/DDBJ databases">
        <title>Genomic Encyclopedia of Type Strains, Phase IV (KMG-V): Genome sequencing to study the core and pangenomes of soil and plant-associated prokaryotes.</title>
        <authorList>
            <person name="Whitman W."/>
        </authorList>
    </citation>
    <scope>NUCLEOTIDE SEQUENCE [LARGE SCALE GENOMIC DNA]</scope>
    <source>
        <strain evidence="15 16">X4EP2</strain>
    </source>
</reference>
<evidence type="ECO:0000256" key="1">
    <source>
        <dbReference type="ARBA" id="ARBA00000085"/>
    </source>
</evidence>
<evidence type="ECO:0000256" key="10">
    <source>
        <dbReference type="ARBA" id="ARBA00022989"/>
    </source>
</evidence>
<dbReference type="InterPro" id="IPR004358">
    <property type="entry name" value="Sig_transdc_His_kin-like_C"/>
</dbReference>
<dbReference type="InterPro" id="IPR038318">
    <property type="entry name" value="KdpD_sf"/>
</dbReference>
<dbReference type="AlphaFoldDB" id="A0A7Y9PK10"/>
<dbReference type="PRINTS" id="PR00344">
    <property type="entry name" value="BCTRLSENSOR"/>
</dbReference>
<dbReference type="InterPro" id="IPR036097">
    <property type="entry name" value="HisK_dim/P_sf"/>
</dbReference>
<dbReference type="Proteomes" id="UP000589520">
    <property type="component" value="Unassembled WGS sequence"/>
</dbReference>
<feature type="transmembrane region" description="Helical" evidence="13">
    <location>
        <begin position="44"/>
        <end position="64"/>
    </location>
</feature>
<dbReference type="Gene3D" id="1.10.287.130">
    <property type="match status" value="1"/>
</dbReference>
<dbReference type="SUPFAM" id="SSF47384">
    <property type="entry name" value="Homodimeric domain of signal transducing histidine kinase"/>
    <property type="match status" value="1"/>
</dbReference>
<evidence type="ECO:0000259" key="14">
    <source>
        <dbReference type="PROSITE" id="PS50109"/>
    </source>
</evidence>
<dbReference type="EMBL" id="JACCCW010000002">
    <property type="protein sequence ID" value="NYF80478.1"/>
    <property type="molecule type" value="Genomic_DNA"/>
</dbReference>
<dbReference type="RefSeq" id="WP_179491905.1">
    <property type="nucleotide sequence ID" value="NZ_JACCCW010000002.1"/>
</dbReference>
<dbReference type="InterPro" id="IPR003594">
    <property type="entry name" value="HATPase_dom"/>
</dbReference>
<keyword evidence="10 13" id="KW-1133">Transmembrane helix</keyword>
<dbReference type="GO" id="GO:0005886">
    <property type="term" value="C:plasma membrane"/>
    <property type="evidence" value="ECO:0007669"/>
    <property type="project" value="TreeGrafter"/>
</dbReference>
<keyword evidence="16" id="KW-1185">Reference proteome</keyword>
<comment type="subcellular location">
    <subcellularLocation>
        <location evidence="2">Membrane</location>
        <topology evidence="2">Multi-pass membrane protein</topology>
    </subcellularLocation>
</comment>
<evidence type="ECO:0000313" key="15">
    <source>
        <dbReference type="EMBL" id="NYF80478.1"/>
    </source>
</evidence>
<dbReference type="GO" id="GO:0005524">
    <property type="term" value="F:ATP binding"/>
    <property type="evidence" value="ECO:0007669"/>
    <property type="project" value="UniProtKB-KW"/>
</dbReference>
<keyword evidence="4" id="KW-0597">Phosphoprotein</keyword>
<evidence type="ECO:0000256" key="12">
    <source>
        <dbReference type="ARBA" id="ARBA00023136"/>
    </source>
</evidence>
<evidence type="ECO:0000256" key="6">
    <source>
        <dbReference type="ARBA" id="ARBA00022692"/>
    </source>
</evidence>
<keyword evidence="5 15" id="KW-0808">Transferase</keyword>
<evidence type="ECO:0000256" key="8">
    <source>
        <dbReference type="ARBA" id="ARBA00022777"/>
    </source>
</evidence>
<dbReference type="EC" id="2.7.13.3" evidence="3"/>
<evidence type="ECO:0000256" key="3">
    <source>
        <dbReference type="ARBA" id="ARBA00012438"/>
    </source>
</evidence>
<evidence type="ECO:0000256" key="5">
    <source>
        <dbReference type="ARBA" id="ARBA00022679"/>
    </source>
</evidence>
<evidence type="ECO:0000256" key="7">
    <source>
        <dbReference type="ARBA" id="ARBA00022741"/>
    </source>
</evidence>
<sequence length="463" mass="50704">MLAVIVGLYVRLLHPNPTTVAMTLLLYILLLAAYWGFRYAVVASFASALCFNFFFLPPIGTLTIADSQNWIALFAFLSTALIGSNLSNRIKTEIAVSNRRRRELELLYDLGQRLLMTESTSDLLKAIPQNIVSVFGTRSAALYLSNGDRVYLSDQQQVQFNLESLRHAMHSSNLYDASSPPRALLALSVGVRPIGSIAIEGNLPSQETLEAMSSLIAIRIESATAVEKLARSDAAHESERLRSALLDSVTHDLRTPLTSIKASVTSLLSPLPLDKQQRTELLTVIDEESDRLNRLIAEATEMARLDAREVHLDPAPHSIRECVEQALSECSVALTGRTVQLRLTDTLPQVMVDLDLIVKVLGHLLENASKYSPSDSPLYISAEVEDAQLAVNVADRGIGIELLEQEMIFDKFYRGRGQRHSSHGSGMGLAISKAIMEAHGGSIRVTSQLGNGSVFTLCLPLAK</sequence>
<dbReference type="Gene3D" id="3.30.450.40">
    <property type="match status" value="1"/>
</dbReference>
<gene>
    <name evidence="15" type="ORF">HDF17_002798</name>
</gene>
<dbReference type="InterPro" id="IPR036890">
    <property type="entry name" value="HATPase_C_sf"/>
</dbReference>
<keyword evidence="6 13" id="KW-0812">Transmembrane</keyword>
<dbReference type="GO" id="GO:0000155">
    <property type="term" value="F:phosphorelay sensor kinase activity"/>
    <property type="evidence" value="ECO:0007669"/>
    <property type="project" value="InterPro"/>
</dbReference>
<dbReference type="PANTHER" id="PTHR45569:SF1">
    <property type="entry name" value="SENSOR PROTEIN KDPD"/>
    <property type="match status" value="1"/>
</dbReference>
<dbReference type="Gene3D" id="1.20.120.620">
    <property type="entry name" value="Backbone structure of the membrane domain of e. Coli histidine kinase receptor kdpd"/>
    <property type="match status" value="1"/>
</dbReference>
<evidence type="ECO:0000256" key="13">
    <source>
        <dbReference type="SAM" id="Phobius"/>
    </source>
</evidence>
<dbReference type="SUPFAM" id="SSF55781">
    <property type="entry name" value="GAF domain-like"/>
    <property type="match status" value="1"/>
</dbReference>
<keyword evidence="9" id="KW-0067">ATP-binding</keyword>
<keyword evidence="12 13" id="KW-0472">Membrane</keyword>
<dbReference type="Pfam" id="PF00512">
    <property type="entry name" value="HisKA"/>
    <property type="match status" value="1"/>
</dbReference>
<dbReference type="Gene3D" id="3.30.565.10">
    <property type="entry name" value="Histidine kinase-like ATPase, C-terminal domain"/>
    <property type="match status" value="1"/>
</dbReference>
<dbReference type="InterPro" id="IPR029016">
    <property type="entry name" value="GAF-like_dom_sf"/>
</dbReference>
<dbReference type="SUPFAM" id="SSF55874">
    <property type="entry name" value="ATPase domain of HSP90 chaperone/DNA topoisomerase II/histidine kinase"/>
    <property type="match status" value="1"/>
</dbReference>
<dbReference type="Pfam" id="PF02518">
    <property type="entry name" value="HATPase_c"/>
    <property type="match status" value="1"/>
</dbReference>